<reference evidence="8" key="1">
    <citation type="submission" date="2016-01" db="EMBL/GenBank/DDBJ databases">
        <authorList>
            <person name="Mcilroy J.S."/>
            <person name="Karst M S."/>
            <person name="Albertsen M."/>
        </authorList>
    </citation>
    <scope>NUCLEOTIDE SEQUENCE</scope>
    <source>
        <strain evidence="8">Cfx-K</strain>
    </source>
</reference>
<keyword evidence="3 5" id="KW-0133">Cell shape</keyword>
<evidence type="ECO:0000256" key="5">
    <source>
        <dbReference type="PIRNR" id="PIRNR038471"/>
    </source>
</evidence>
<evidence type="ECO:0000256" key="2">
    <source>
        <dbReference type="ARBA" id="ARBA00013855"/>
    </source>
</evidence>
<dbReference type="OrthoDB" id="9792313at2"/>
<evidence type="ECO:0000256" key="6">
    <source>
        <dbReference type="SAM" id="Coils"/>
    </source>
</evidence>
<dbReference type="Gene3D" id="2.40.10.340">
    <property type="entry name" value="Rod shape-determining protein MreC, domain 1"/>
    <property type="match status" value="1"/>
</dbReference>
<dbReference type="InterPro" id="IPR055342">
    <property type="entry name" value="MreC_beta-barrel_core"/>
</dbReference>
<proteinExistence type="inferred from homology"/>
<dbReference type="PANTHER" id="PTHR34138:SF1">
    <property type="entry name" value="CELL SHAPE-DETERMINING PROTEIN MREC"/>
    <property type="match status" value="1"/>
</dbReference>
<comment type="function">
    <text evidence="5">Involved in formation and maintenance of cell shape.</text>
</comment>
<sequence>MNLGRTQQRIRWLTLALLVGSAILLTILDSTGALAGVVGFVRNPLSAISGWTAARTDTLADVAAGPRNLETALSEIDRLQAENETLRKENEQLLEDAGEAQILRQLFDRAAETPTYRRITADVIGQDTNPALQSILINKGFDDGVRVGMPVEAARGLVGQIYRVTNNASQVALLTETASAIPVRLGSTRATGMLRGAGRGQLPTIDWIDLQYQVEVGELVTTSGLGGNFPENLVIGRVVEVERNEAELFQRAVVQPAVDFNSIEIVFVVTAFDVVDIAPFSEEP</sequence>
<dbReference type="Gene3D" id="2.40.10.350">
    <property type="entry name" value="Rod shape-determining protein MreC, domain 2"/>
    <property type="match status" value="1"/>
</dbReference>
<dbReference type="AlphaFoldDB" id="A0A160T485"/>
<dbReference type="NCBIfam" id="TIGR00219">
    <property type="entry name" value="mreC"/>
    <property type="match status" value="1"/>
</dbReference>
<name>A0A160T485_9CHLR</name>
<evidence type="ECO:0000256" key="3">
    <source>
        <dbReference type="ARBA" id="ARBA00022960"/>
    </source>
</evidence>
<dbReference type="InterPro" id="IPR042175">
    <property type="entry name" value="Cell/Rod_MreC_2"/>
</dbReference>
<dbReference type="EMBL" id="LN890655">
    <property type="protein sequence ID" value="CUS04602.2"/>
    <property type="molecule type" value="Genomic_DNA"/>
</dbReference>
<gene>
    <name evidence="8" type="ORF">CFX0092_A2724</name>
</gene>
<dbReference type="RefSeq" id="WP_095043917.1">
    <property type="nucleotide sequence ID" value="NZ_LN890655.1"/>
</dbReference>
<organism evidence="8 9">
    <name type="scientific">Candidatus Promineifilum breve</name>
    <dbReference type="NCBI Taxonomy" id="1806508"/>
    <lineage>
        <taxon>Bacteria</taxon>
        <taxon>Bacillati</taxon>
        <taxon>Chloroflexota</taxon>
        <taxon>Ardenticatenia</taxon>
        <taxon>Candidatus Promineifilales</taxon>
        <taxon>Candidatus Promineifilaceae</taxon>
        <taxon>Candidatus Promineifilum</taxon>
    </lineage>
</organism>
<feature type="coiled-coil region" evidence="6">
    <location>
        <begin position="69"/>
        <end position="103"/>
    </location>
</feature>
<feature type="domain" description="Rod shape-determining protein MreC beta-barrel core" evidence="7">
    <location>
        <begin position="123"/>
        <end position="269"/>
    </location>
</feature>
<dbReference type="Proteomes" id="UP000215027">
    <property type="component" value="Chromosome I"/>
</dbReference>
<dbReference type="PANTHER" id="PTHR34138">
    <property type="entry name" value="CELL SHAPE-DETERMINING PROTEIN MREC"/>
    <property type="match status" value="1"/>
</dbReference>
<evidence type="ECO:0000256" key="1">
    <source>
        <dbReference type="ARBA" id="ARBA00009369"/>
    </source>
</evidence>
<accession>A0A160T485</accession>
<dbReference type="InterPro" id="IPR042177">
    <property type="entry name" value="Cell/Rod_1"/>
</dbReference>
<evidence type="ECO:0000259" key="7">
    <source>
        <dbReference type="Pfam" id="PF04085"/>
    </source>
</evidence>
<protein>
    <recommendedName>
        <fullName evidence="2 5">Cell shape-determining protein MreC</fullName>
    </recommendedName>
    <alternativeName>
        <fullName evidence="4 5">Cell shape protein MreC</fullName>
    </alternativeName>
</protein>
<evidence type="ECO:0000313" key="8">
    <source>
        <dbReference type="EMBL" id="CUS04602.2"/>
    </source>
</evidence>
<keyword evidence="9" id="KW-1185">Reference proteome</keyword>
<dbReference type="GO" id="GO:0008360">
    <property type="term" value="P:regulation of cell shape"/>
    <property type="evidence" value="ECO:0007669"/>
    <property type="project" value="UniProtKB-KW"/>
</dbReference>
<evidence type="ECO:0000256" key="4">
    <source>
        <dbReference type="ARBA" id="ARBA00032089"/>
    </source>
</evidence>
<comment type="similarity">
    <text evidence="1 5">Belongs to the MreC family.</text>
</comment>
<dbReference type="PIRSF" id="PIRSF038471">
    <property type="entry name" value="MreC"/>
    <property type="match status" value="1"/>
</dbReference>
<dbReference type="GO" id="GO:0005886">
    <property type="term" value="C:plasma membrane"/>
    <property type="evidence" value="ECO:0007669"/>
    <property type="project" value="TreeGrafter"/>
</dbReference>
<dbReference type="InterPro" id="IPR007221">
    <property type="entry name" value="MreC"/>
</dbReference>
<evidence type="ECO:0000313" key="9">
    <source>
        <dbReference type="Proteomes" id="UP000215027"/>
    </source>
</evidence>
<keyword evidence="6" id="KW-0175">Coiled coil</keyword>
<dbReference type="Pfam" id="PF04085">
    <property type="entry name" value="MreC"/>
    <property type="match status" value="1"/>
</dbReference>
<dbReference type="KEGG" id="pbf:CFX0092_A2724"/>